<evidence type="ECO:0000313" key="10">
    <source>
        <dbReference type="Proteomes" id="UP000004756"/>
    </source>
</evidence>
<dbReference type="CDD" id="cd06261">
    <property type="entry name" value="TM_PBP2"/>
    <property type="match status" value="1"/>
</dbReference>
<protein>
    <submittedName>
        <fullName evidence="9">ABC transporter, permease protein</fullName>
    </submittedName>
</protein>
<comment type="subcellular location">
    <subcellularLocation>
        <location evidence="1 7">Cell membrane</location>
        <topology evidence="1 7">Multi-pass membrane protein</topology>
    </subcellularLocation>
</comment>
<dbReference type="PROSITE" id="PS50928">
    <property type="entry name" value="ABC_TM1"/>
    <property type="match status" value="1"/>
</dbReference>
<keyword evidence="10" id="KW-1185">Reference proteome</keyword>
<dbReference type="EMBL" id="ACCJ01000555">
    <property type="protein sequence ID" value="EEG51222.1"/>
    <property type="molecule type" value="Genomic_DNA"/>
</dbReference>
<evidence type="ECO:0000256" key="4">
    <source>
        <dbReference type="ARBA" id="ARBA00022692"/>
    </source>
</evidence>
<evidence type="ECO:0000313" key="9">
    <source>
        <dbReference type="EMBL" id="EEG51222.1"/>
    </source>
</evidence>
<keyword evidence="6 7" id="KW-0472">Membrane</keyword>
<feature type="transmembrane region" description="Helical" evidence="7">
    <location>
        <begin position="20"/>
        <end position="39"/>
    </location>
</feature>
<dbReference type="GO" id="GO:0005886">
    <property type="term" value="C:plasma membrane"/>
    <property type="evidence" value="ECO:0007669"/>
    <property type="project" value="UniProtKB-SubCell"/>
</dbReference>
<keyword evidence="5 7" id="KW-1133">Transmembrane helix</keyword>
<keyword evidence="3" id="KW-1003">Cell membrane</keyword>
<dbReference type="InterPro" id="IPR000515">
    <property type="entry name" value="MetI-like"/>
</dbReference>
<evidence type="ECO:0000259" key="8">
    <source>
        <dbReference type="PROSITE" id="PS50928"/>
    </source>
</evidence>
<name>C0DBS1_9FIRM</name>
<evidence type="ECO:0000256" key="1">
    <source>
        <dbReference type="ARBA" id="ARBA00004651"/>
    </source>
</evidence>
<comment type="similarity">
    <text evidence="7">Belongs to the binding-protein-dependent transport system permease family.</text>
</comment>
<evidence type="ECO:0000256" key="5">
    <source>
        <dbReference type="ARBA" id="ARBA00022989"/>
    </source>
</evidence>
<feature type="transmembrane region" description="Helical" evidence="7">
    <location>
        <begin position="116"/>
        <end position="138"/>
    </location>
</feature>
<comment type="caution">
    <text evidence="9">The sequence shown here is derived from an EMBL/GenBank/DDBJ whole genome shotgun (WGS) entry which is preliminary data.</text>
</comment>
<feature type="domain" description="ABC transmembrane type-1" evidence="8">
    <location>
        <begin position="81"/>
        <end position="275"/>
    </location>
</feature>
<dbReference type="PANTHER" id="PTHR43744:SF6">
    <property type="entry name" value="ABC TRANSPORTER PERMEASE PROTEIN YESQ-RELATED"/>
    <property type="match status" value="1"/>
</dbReference>
<gene>
    <name evidence="9" type="ORF">CLOSTASPAR_06728</name>
</gene>
<dbReference type="GO" id="GO:0055085">
    <property type="term" value="P:transmembrane transport"/>
    <property type="evidence" value="ECO:0007669"/>
    <property type="project" value="InterPro"/>
</dbReference>
<proteinExistence type="inferred from homology"/>
<feature type="transmembrane region" description="Helical" evidence="7">
    <location>
        <begin position="87"/>
        <end position="107"/>
    </location>
</feature>
<feature type="transmembrane region" description="Helical" evidence="7">
    <location>
        <begin position="195"/>
        <end position="218"/>
    </location>
</feature>
<evidence type="ECO:0000256" key="3">
    <source>
        <dbReference type="ARBA" id="ARBA00022475"/>
    </source>
</evidence>
<dbReference type="Pfam" id="PF00528">
    <property type="entry name" value="BPD_transp_1"/>
    <property type="match status" value="1"/>
</dbReference>
<dbReference type="SUPFAM" id="SSF161098">
    <property type="entry name" value="MetI-like"/>
    <property type="match status" value="1"/>
</dbReference>
<dbReference type="HOGENOM" id="CLU_016047_1_1_9"/>
<feature type="transmembrane region" description="Helical" evidence="7">
    <location>
        <begin position="150"/>
        <end position="174"/>
    </location>
</feature>
<keyword evidence="2 7" id="KW-0813">Transport</keyword>
<sequence>MGGRKMTRETRRAINTFMRYLVLIVVGLVMIYPLIWMVGATFKTNNEIFSGIGFIPKNPTFSGYKNALKNYGGDIDIFKAMINTYSIVLPKVLFTIISATVTAYGFARFQFRGKNLLFAVLMSTLFLPQVVLNVPQFILFNKFGWIDSPLYMALIVPTLFATDTYFVFMLIQFLRNIPGELEEAACIDGCGSIKTLWYVIVPMLKPSIVSCALFQFMWSSNDFMGPLLYVNTPAKYPASIFVKMSMDADAGFEWNRVLAMSLISIIPSLIVFLAAQDQFIDGIAAGGVKG</sequence>
<accession>C0DBS1</accession>
<organism evidence="9 10">
    <name type="scientific">[Clostridium] asparagiforme DSM 15981</name>
    <dbReference type="NCBI Taxonomy" id="518636"/>
    <lineage>
        <taxon>Bacteria</taxon>
        <taxon>Bacillati</taxon>
        <taxon>Bacillota</taxon>
        <taxon>Clostridia</taxon>
        <taxon>Lachnospirales</taxon>
        <taxon>Lachnospiraceae</taxon>
        <taxon>Enterocloster</taxon>
    </lineage>
</organism>
<reference evidence="9 10" key="1">
    <citation type="submission" date="2009-02" db="EMBL/GenBank/DDBJ databases">
        <title>Draft genome sequence of Clostridium asparagiforme (DSM 15981).</title>
        <authorList>
            <person name="Sudarsanam P."/>
            <person name="Ley R."/>
            <person name="Guruge J."/>
            <person name="Turnbaugh P.J."/>
            <person name="Mahowald M."/>
            <person name="Liep D."/>
            <person name="Gordon J."/>
        </authorList>
    </citation>
    <scope>NUCLEOTIDE SEQUENCE [LARGE SCALE GENOMIC DNA]</scope>
    <source>
        <strain evidence="9 10">DSM 15981</strain>
    </source>
</reference>
<keyword evidence="4 7" id="KW-0812">Transmembrane</keyword>
<dbReference type="InterPro" id="IPR035906">
    <property type="entry name" value="MetI-like_sf"/>
</dbReference>
<evidence type="ECO:0000256" key="6">
    <source>
        <dbReference type="ARBA" id="ARBA00023136"/>
    </source>
</evidence>
<dbReference type="PANTHER" id="PTHR43744">
    <property type="entry name" value="ABC TRANSPORTER PERMEASE PROTEIN MG189-RELATED-RELATED"/>
    <property type="match status" value="1"/>
</dbReference>
<evidence type="ECO:0000256" key="2">
    <source>
        <dbReference type="ARBA" id="ARBA00022448"/>
    </source>
</evidence>
<dbReference type="AlphaFoldDB" id="C0DBS1"/>
<feature type="transmembrane region" description="Helical" evidence="7">
    <location>
        <begin position="254"/>
        <end position="275"/>
    </location>
</feature>
<dbReference type="Proteomes" id="UP000004756">
    <property type="component" value="Unassembled WGS sequence"/>
</dbReference>
<evidence type="ECO:0000256" key="7">
    <source>
        <dbReference type="RuleBase" id="RU363032"/>
    </source>
</evidence>
<dbReference type="Gene3D" id="1.10.3720.10">
    <property type="entry name" value="MetI-like"/>
    <property type="match status" value="1"/>
</dbReference>